<accession>A0A1T2CLR3</accession>
<evidence type="ECO:0000313" key="7">
    <source>
        <dbReference type="Proteomes" id="UP000190962"/>
    </source>
</evidence>
<dbReference type="Proteomes" id="UP000190962">
    <property type="component" value="Unassembled WGS sequence"/>
</dbReference>
<dbReference type="InterPro" id="IPR012312">
    <property type="entry name" value="Hemerythrin-like"/>
</dbReference>
<dbReference type="InterPro" id="IPR016131">
    <property type="entry name" value="Haemerythrin_Fe_BS"/>
</dbReference>
<evidence type="ECO:0000256" key="2">
    <source>
        <dbReference type="ARBA" id="ARBA00022621"/>
    </source>
</evidence>
<reference evidence="6 7" key="1">
    <citation type="submission" date="2016-11" db="EMBL/GenBank/DDBJ databases">
        <title>Mixed transmission modes and dynamic genome evolution in an obligate animal-bacterial symbiosis.</title>
        <authorList>
            <person name="Russell S.L."/>
            <person name="Corbett-Detig R.B."/>
            <person name="Cavanaugh C.M."/>
        </authorList>
    </citation>
    <scope>NUCLEOTIDE SEQUENCE [LARGE SCALE GENOMIC DNA]</scope>
    <source>
        <strain evidence="6">MA-KB16</strain>
    </source>
</reference>
<keyword evidence="2" id="KW-0813">Transport</keyword>
<evidence type="ECO:0000256" key="4">
    <source>
        <dbReference type="ARBA" id="ARBA00023004"/>
    </source>
</evidence>
<dbReference type="PANTHER" id="PTHR37164">
    <property type="entry name" value="BACTERIOHEMERYTHRIN"/>
    <property type="match status" value="1"/>
</dbReference>
<dbReference type="SUPFAM" id="SSF47188">
    <property type="entry name" value="Hemerythrin-like"/>
    <property type="match status" value="1"/>
</dbReference>
<dbReference type="Pfam" id="PF01814">
    <property type="entry name" value="Hemerythrin"/>
    <property type="match status" value="1"/>
</dbReference>
<keyword evidence="2" id="KW-0561">Oxygen transport</keyword>
<feature type="domain" description="Hemerythrin-like" evidence="5">
    <location>
        <begin position="13"/>
        <end position="127"/>
    </location>
</feature>
<dbReference type="AlphaFoldDB" id="A0A1T2CLR3"/>
<evidence type="ECO:0000256" key="1">
    <source>
        <dbReference type="ARBA" id="ARBA00010587"/>
    </source>
</evidence>
<evidence type="ECO:0000256" key="3">
    <source>
        <dbReference type="ARBA" id="ARBA00022723"/>
    </source>
</evidence>
<dbReference type="NCBIfam" id="TIGR02481">
    <property type="entry name" value="hemeryth_dom"/>
    <property type="match status" value="1"/>
</dbReference>
<dbReference type="GO" id="GO:0005344">
    <property type="term" value="F:oxygen carrier activity"/>
    <property type="evidence" value="ECO:0007669"/>
    <property type="project" value="UniProtKB-KW"/>
</dbReference>
<dbReference type="RefSeq" id="WP_078452778.1">
    <property type="nucleotide sequence ID" value="NZ_MPNX01000003.1"/>
</dbReference>
<dbReference type="InterPro" id="IPR035938">
    <property type="entry name" value="Hemerythrin-like_sf"/>
</dbReference>
<name>A0A1T2CLR3_SOVGS</name>
<protein>
    <recommendedName>
        <fullName evidence="5">Hemerythrin-like domain-containing protein</fullName>
    </recommendedName>
</protein>
<keyword evidence="3" id="KW-0479">Metal-binding</keyword>
<dbReference type="CDD" id="cd12107">
    <property type="entry name" value="Hemerythrin"/>
    <property type="match status" value="1"/>
</dbReference>
<dbReference type="GO" id="GO:0046872">
    <property type="term" value="F:metal ion binding"/>
    <property type="evidence" value="ECO:0007669"/>
    <property type="project" value="UniProtKB-KW"/>
</dbReference>
<dbReference type="EMBL" id="MPNX01000003">
    <property type="protein sequence ID" value="OOY35776.1"/>
    <property type="molecule type" value="Genomic_DNA"/>
</dbReference>
<keyword evidence="4" id="KW-0408">Iron</keyword>
<gene>
    <name evidence="6" type="ORF">BOV88_03830</name>
</gene>
<dbReference type="NCBIfam" id="NF033749">
    <property type="entry name" value="bact_hemeryth"/>
    <property type="match status" value="1"/>
</dbReference>
<proteinExistence type="inferred from homology"/>
<dbReference type="InterPro" id="IPR012827">
    <property type="entry name" value="Hemerythrin_metal-bd"/>
</dbReference>
<dbReference type="PANTHER" id="PTHR37164:SF1">
    <property type="entry name" value="BACTERIOHEMERYTHRIN"/>
    <property type="match status" value="1"/>
</dbReference>
<organism evidence="6 7">
    <name type="scientific">Solemya velum gill symbiont</name>
    <dbReference type="NCBI Taxonomy" id="2340"/>
    <lineage>
        <taxon>Bacteria</taxon>
        <taxon>Pseudomonadati</taxon>
        <taxon>Pseudomonadota</taxon>
        <taxon>Gammaproteobacteria</taxon>
        <taxon>sulfur-oxidizing symbionts</taxon>
    </lineage>
</organism>
<evidence type="ECO:0000313" key="6">
    <source>
        <dbReference type="EMBL" id="OOY35776.1"/>
    </source>
</evidence>
<evidence type="ECO:0000259" key="5">
    <source>
        <dbReference type="Pfam" id="PF01814"/>
    </source>
</evidence>
<dbReference type="PROSITE" id="PS00550">
    <property type="entry name" value="HEMERYTHRINS"/>
    <property type="match status" value="1"/>
</dbReference>
<comment type="caution">
    <text evidence="6">The sequence shown here is derived from an EMBL/GenBank/DDBJ whole genome shotgun (WGS) entry which is preliminary data.</text>
</comment>
<dbReference type="InterPro" id="IPR050669">
    <property type="entry name" value="Hemerythrin"/>
</dbReference>
<sequence>MKKIIWEDDFSVGVEELDRQHQQIIEIINTLSDKPRLFRRFQNVSSALMELTNYVSEHFLLEEQLLHENGYPNLLEHSKKHTLYSNKIADLCQGSLDGKRDVPTELINFLTDWWINHILHEDMQYKAFFKERGVK</sequence>
<comment type="similarity">
    <text evidence="1">Belongs to the hemerythrin family.</text>
</comment>
<dbReference type="Gene3D" id="1.20.120.50">
    <property type="entry name" value="Hemerythrin-like"/>
    <property type="match status" value="1"/>
</dbReference>